<evidence type="ECO:0000313" key="2">
    <source>
        <dbReference type="EMBL" id="CAG9330799.1"/>
    </source>
</evidence>
<dbReference type="EMBL" id="CAJZBQ010000052">
    <property type="protein sequence ID" value="CAG9330799.1"/>
    <property type="molecule type" value="Genomic_DNA"/>
</dbReference>
<feature type="region of interest" description="Disordered" evidence="1">
    <location>
        <begin position="93"/>
        <end position="114"/>
    </location>
</feature>
<gene>
    <name evidence="2" type="ORF">BSTOLATCC_MIC52213</name>
</gene>
<feature type="region of interest" description="Disordered" evidence="1">
    <location>
        <begin position="28"/>
        <end position="80"/>
    </location>
</feature>
<reference evidence="2" key="1">
    <citation type="submission" date="2021-09" db="EMBL/GenBank/DDBJ databases">
        <authorList>
            <consortium name="AG Swart"/>
            <person name="Singh M."/>
            <person name="Singh A."/>
            <person name="Seah K."/>
            <person name="Emmerich C."/>
        </authorList>
    </citation>
    <scope>NUCLEOTIDE SEQUENCE</scope>
    <source>
        <strain evidence="2">ATCC30299</strain>
    </source>
</reference>
<dbReference type="AlphaFoldDB" id="A0AAU9JXT7"/>
<proteinExistence type="predicted"/>
<sequence>MKTNRRALSEFSHRDSFLNPKIVDPLSVRKSRKRVSTPEQYKFSPSSKGIGLFSPLSPETLSLSSSRRSGIRTYTPPPRNTEIQTAHIKIYKVEKTDPISHSNSNSPNSTPRKMREFAPSEELVKFNNKKSHINIPIRGRSPEIKPKIEKKKHKVSRYIPTQIKLLLENTLNDIKYPNLTPKPQHIEFEKDNQYSHTKGMAEVYRQRSIVTKIMFG</sequence>
<feature type="compositionally biased region" description="Low complexity" evidence="1">
    <location>
        <begin position="52"/>
        <end position="68"/>
    </location>
</feature>
<dbReference type="Proteomes" id="UP001162131">
    <property type="component" value="Unassembled WGS sequence"/>
</dbReference>
<feature type="compositionally biased region" description="Polar residues" evidence="1">
    <location>
        <begin position="37"/>
        <end position="47"/>
    </location>
</feature>
<evidence type="ECO:0000256" key="1">
    <source>
        <dbReference type="SAM" id="MobiDB-lite"/>
    </source>
</evidence>
<comment type="caution">
    <text evidence="2">The sequence shown here is derived from an EMBL/GenBank/DDBJ whole genome shotgun (WGS) entry which is preliminary data.</text>
</comment>
<organism evidence="2 3">
    <name type="scientific">Blepharisma stoltei</name>
    <dbReference type="NCBI Taxonomy" id="1481888"/>
    <lineage>
        <taxon>Eukaryota</taxon>
        <taxon>Sar</taxon>
        <taxon>Alveolata</taxon>
        <taxon>Ciliophora</taxon>
        <taxon>Postciliodesmatophora</taxon>
        <taxon>Heterotrichea</taxon>
        <taxon>Heterotrichida</taxon>
        <taxon>Blepharismidae</taxon>
        <taxon>Blepharisma</taxon>
    </lineage>
</organism>
<name>A0AAU9JXT7_9CILI</name>
<accession>A0AAU9JXT7</accession>
<evidence type="ECO:0000313" key="3">
    <source>
        <dbReference type="Proteomes" id="UP001162131"/>
    </source>
</evidence>
<keyword evidence="3" id="KW-1185">Reference proteome</keyword>
<protein>
    <submittedName>
        <fullName evidence="2">Uncharacterized protein</fullName>
    </submittedName>
</protein>
<feature type="compositionally biased region" description="Low complexity" evidence="1">
    <location>
        <begin position="100"/>
        <end position="109"/>
    </location>
</feature>